<dbReference type="RefSeq" id="XP_013903530.1">
    <property type="nucleotide sequence ID" value="XM_014048076.1"/>
</dbReference>
<dbReference type="STRING" id="145388.A0A0D2NHP4"/>
<organism evidence="6 7">
    <name type="scientific">Monoraphidium neglectum</name>
    <dbReference type="NCBI Taxonomy" id="145388"/>
    <lineage>
        <taxon>Eukaryota</taxon>
        <taxon>Viridiplantae</taxon>
        <taxon>Chlorophyta</taxon>
        <taxon>core chlorophytes</taxon>
        <taxon>Chlorophyceae</taxon>
        <taxon>CS clade</taxon>
        <taxon>Sphaeropleales</taxon>
        <taxon>Selenastraceae</taxon>
        <taxon>Monoraphidium</taxon>
    </lineage>
</organism>
<evidence type="ECO:0000259" key="5">
    <source>
        <dbReference type="PROSITE" id="PS50102"/>
    </source>
</evidence>
<dbReference type="KEGG" id="mng:MNEG_3448"/>
<dbReference type="GO" id="GO:0003723">
    <property type="term" value="F:RNA binding"/>
    <property type="evidence" value="ECO:0007669"/>
    <property type="project" value="UniProtKB-UniRule"/>
</dbReference>
<dbReference type="Pfam" id="PF00076">
    <property type="entry name" value="RRM_1"/>
    <property type="match status" value="2"/>
</dbReference>
<keyword evidence="7" id="KW-1185">Reference proteome</keyword>
<evidence type="ECO:0000256" key="3">
    <source>
        <dbReference type="PROSITE-ProRule" id="PRU00176"/>
    </source>
</evidence>
<dbReference type="PANTHER" id="PTHR23236">
    <property type="entry name" value="EUKARYOTIC TRANSLATION INITIATION FACTOR 4B/4H"/>
    <property type="match status" value="1"/>
</dbReference>
<feature type="compositionally biased region" description="Low complexity" evidence="4">
    <location>
        <begin position="83"/>
        <end position="94"/>
    </location>
</feature>
<dbReference type="AlphaFoldDB" id="A0A0D2NHP4"/>
<feature type="compositionally biased region" description="Basic residues" evidence="4">
    <location>
        <begin position="372"/>
        <end position="386"/>
    </location>
</feature>
<dbReference type="Proteomes" id="UP000054498">
    <property type="component" value="Unassembled WGS sequence"/>
</dbReference>
<feature type="region of interest" description="Disordered" evidence="4">
    <location>
        <begin position="1"/>
        <end position="143"/>
    </location>
</feature>
<protein>
    <recommendedName>
        <fullName evidence="5">RRM domain-containing protein</fullName>
    </recommendedName>
</protein>
<dbReference type="InterPro" id="IPR000504">
    <property type="entry name" value="RRM_dom"/>
</dbReference>
<dbReference type="EMBL" id="KK100652">
    <property type="protein sequence ID" value="KIZ04511.1"/>
    <property type="molecule type" value="Genomic_DNA"/>
</dbReference>
<feature type="compositionally biased region" description="Basic residues" evidence="4">
    <location>
        <begin position="315"/>
        <end position="327"/>
    </location>
</feature>
<dbReference type="OrthoDB" id="439808at2759"/>
<feature type="compositionally biased region" description="Gly residues" evidence="4">
    <location>
        <begin position="328"/>
        <end position="371"/>
    </location>
</feature>
<evidence type="ECO:0000313" key="7">
    <source>
        <dbReference type="Proteomes" id="UP000054498"/>
    </source>
</evidence>
<feature type="compositionally biased region" description="Basic and acidic residues" evidence="4">
    <location>
        <begin position="70"/>
        <end position="82"/>
    </location>
</feature>
<sequence length="462" mass="47783">MYAAIVKQGAQGAAASTPGKIAKRDHPVASGGEPTTPTKRSKAAEEELGAPPPPKQEEQKQPQEQTLEQQEEKQQPEAKQGEQQEQEQQQQPQQHDADGDTAMDEGTAGAPSADAAPGEPQGEQQDAKPKRAAKPPHPTYDDAHTVFVRGMGREVTEADLRQLFADVPGLKDIRLALDRYDKSPRGFAYAEFEGLEGVCAAVALSGTSIKGRSLHILRSRPPRAADAADHTAFIKGLGEGVGEAELRQLLGDAPGGIRDVRLPKDETGAFKGFAYVEFETDEGLQHAVAKHGTEVNGQQLLIAKSAPPRGGARGGRTHHVAGRRGGGRGRGGGGRGAGGGGDATMEEGGGGDAGGAGDEGGEGGWSVQGGRGRGRGGARGRGRGRGGRSMGLPYVPVSGGRGSGGHQRDAVQVEGGHTRVRNPRVMPRAAGGAQQGGADAVGGDGKAKSNDEFRQMLLVEGK</sequence>
<proteinExistence type="predicted"/>
<feature type="region of interest" description="Disordered" evidence="4">
    <location>
        <begin position="305"/>
        <end position="449"/>
    </location>
</feature>
<dbReference type="CDD" id="cd00590">
    <property type="entry name" value="RRM_SF"/>
    <property type="match status" value="2"/>
</dbReference>
<name>A0A0D2NHP4_9CHLO</name>
<evidence type="ECO:0000313" key="6">
    <source>
        <dbReference type="EMBL" id="KIZ04511.1"/>
    </source>
</evidence>
<reference evidence="6 7" key="1">
    <citation type="journal article" date="2013" name="BMC Genomics">
        <title>Reconstruction of the lipid metabolism for the microalga Monoraphidium neglectum from its genome sequence reveals characteristics suitable for biofuel production.</title>
        <authorList>
            <person name="Bogen C."/>
            <person name="Al-Dilaimi A."/>
            <person name="Albersmeier A."/>
            <person name="Wichmann J."/>
            <person name="Grundmann M."/>
            <person name="Rupp O."/>
            <person name="Lauersen K.J."/>
            <person name="Blifernez-Klassen O."/>
            <person name="Kalinowski J."/>
            <person name="Goesmann A."/>
            <person name="Mussgnug J.H."/>
            <person name="Kruse O."/>
        </authorList>
    </citation>
    <scope>NUCLEOTIDE SEQUENCE [LARGE SCALE GENOMIC DNA]</scope>
    <source>
        <strain evidence="6 7">SAG 48.87</strain>
    </source>
</reference>
<dbReference type="PROSITE" id="PS50102">
    <property type="entry name" value="RRM"/>
    <property type="match status" value="2"/>
</dbReference>
<dbReference type="Gene3D" id="3.30.70.330">
    <property type="match status" value="2"/>
</dbReference>
<evidence type="ECO:0000256" key="1">
    <source>
        <dbReference type="ARBA" id="ARBA00022737"/>
    </source>
</evidence>
<gene>
    <name evidence="6" type="ORF">MNEG_3448</name>
</gene>
<feature type="domain" description="RRM" evidence="5">
    <location>
        <begin position="144"/>
        <end position="221"/>
    </location>
</feature>
<keyword evidence="1" id="KW-0677">Repeat</keyword>
<keyword evidence="2 3" id="KW-0694">RNA-binding</keyword>
<dbReference type="InterPro" id="IPR035979">
    <property type="entry name" value="RBD_domain_sf"/>
</dbReference>
<feature type="compositionally biased region" description="Gly residues" evidence="4">
    <location>
        <begin position="433"/>
        <end position="444"/>
    </location>
</feature>
<accession>A0A0D2NHP4</accession>
<dbReference type="PANTHER" id="PTHR23236:SF119">
    <property type="entry name" value="NUCLEAR RNA-BINDING PROTEIN SART-3"/>
    <property type="match status" value="1"/>
</dbReference>
<feature type="domain" description="RRM" evidence="5">
    <location>
        <begin position="230"/>
        <end position="307"/>
    </location>
</feature>
<evidence type="ECO:0000256" key="2">
    <source>
        <dbReference type="ARBA" id="ARBA00022884"/>
    </source>
</evidence>
<dbReference type="GeneID" id="25736326"/>
<evidence type="ECO:0000256" key="4">
    <source>
        <dbReference type="SAM" id="MobiDB-lite"/>
    </source>
</evidence>
<dbReference type="InterPro" id="IPR012677">
    <property type="entry name" value="Nucleotide-bd_a/b_plait_sf"/>
</dbReference>
<dbReference type="SMART" id="SM00360">
    <property type="entry name" value="RRM"/>
    <property type="match status" value="2"/>
</dbReference>
<dbReference type="SUPFAM" id="SSF54928">
    <property type="entry name" value="RNA-binding domain, RBD"/>
    <property type="match status" value="2"/>
</dbReference>